<sequence length="154" mass="17064">TDTELVLRRWRNTSRLFANKVAKEAVKIERESTEGKFEEVAPYVSGKRGRQVFLNGDPDYGVWTAGQVIGLIHDIPSCDDLLRRIEQEATEQIKKTQSLFAGEAQTMSNGDDAPMKDTPMKKTSAEPLEKKDGTVGKDVNNPGAELWGVGKSKL</sequence>
<proteinExistence type="predicted"/>
<name>A0ACC3D9H1_9PEZI</name>
<dbReference type="EMBL" id="JAWDJW010006689">
    <property type="protein sequence ID" value="KAK3063877.1"/>
    <property type="molecule type" value="Genomic_DNA"/>
</dbReference>
<organism evidence="1 2">
    <name type="scientific">Coniosporium uncinatum</name>
    <dbReference type="NCBI Taxonomy" id="93489"/>
    <lineage>
        <taxon>Eukaryota</taxon>
        <taxon>Fungi</taxon>
        <taxon>Dikarya</taxon>
        <taxon>Ascomycota</taxon>
        <taxon>Pezizomycotina</taxon>
        <taxon>Dothideomycetes</taxon>
        <taxon>Dothideomycetes incertae sedis</taxon>
        <taxon>Coniosporium</taxon>
    </lineage>
</organism>
<dbReference type="Proteomes" id="UP001186974">
    <property type="component" value="Unassembled WGS sequence"/>
</dbReference>
<keyword evidence="2" id="KW-1185">Reference proteome</keyword>
<accession>A0ACC3D9H1</accession>
<reference evidence="1" key="1">
    <citation type="submission" date="2024-09" db="EMBL/GenBank/DDBJ databases">
        <title>Black Yeasts Isolated from many extreme environments.</title>
        <authorList>
            <person name="Coleine C."/>
            <person name="Stajich J.E."/>
            <person name="Selbmann L."/>
        </authorList>
    </citation>
    <scope>NUCLEOTIDE SEQUENCE</scope>
    <source>
        <strain evidence="1">CCFEE 5737</strain>
    </source>
</reference>
<evidence type="ECO:0000313" key="2">
    <source>
        <dbReference type="Proteomes" id="UP001186974"/>
    </source>
</evidence>
<gene>
    <name evidence="1" type="ORF">LTS18_012060</name>
</gene>
<comment type="caution">
    <text evidence="1">The sequence shown here is derived from an EMBL/GenBank/DDBJ whole genome shotgun (WGS) entry which is preliminary data.</text>
</comment>
<protein>
    <submittedName>
        <fullName evidence="1">Uncharacterized protein</fullName>
    </submittedName>
</protein>
<evidence type="ECO:0000313" key="1">
    <source>
        <dbReference type="EMBL" id="KAK3063877.1"/>
    </source>
</evidence>
<feature type="non-terminal residue" evidence="1">
    <location>
        <position position="1"/>
    </location>
</feature>